<feature type="domain" description="6-phosphogluconate dehydrogenase NADP-binding" evidence="4">
    <location>
        <begin position="11"/>
        <end position="157"/>
    </location>
</feature>
<dbReference type="Pfam" id="PF03446">
    <property type="entry name" value="NAD_binding_2"/>
    <property type="match status" value="1"/>
</dbReference>
<dbReference type="SUPFAM" id="SSF51735">
    <property type="entry name" value="NAD(P)-binding Rossmann-fold domains"/>
    <property type="match status" value="1"/>
</dbReference>
<dbReference type="AlphaFoldDB" id="A0AAT9FG84"/>
<dbReference type="KEGG" id="osu:NT6N_00270"/>
<dbReference type="InterPro" id="IPR051265">
    <property type="entry name" value="HIBADH-related_NP60_sf"/>
</dbReference>
<dbReference type="InterPro" id="IPR013328">
    <property type="entry name" value="6PGD_dom2"/>
</dbReference>
<proteinExistence type="predicted"/>
<feature type="domain" description="3-hydroxyisobutyrate dehydrogenase-like NAD-binding" evidence="5">
    <location>
        <begin position="163"/>
        <end position="283"/>
    </location>
</feature>
<dbReference type="Pfam" id="PF14833">
    <property type="entry name" value="NAD_binding_11"/>
    <property type="match status" value="1"/>
</dbReference>
<evidence type="ECO:0000259" key="5">
    <source>
        <dbReference type="Pfam" id="PF14833"/>
    </source>
</evidence>
<evidence type="ECO:0000256" key="3">
    <source>
        <dbReference type="PIRSR" id="PIRSR000103-1"/>
    </source>
</evidence>
<dbReference type="SUPFAM" id="SSF48179">
    <property type="entry name" value="6-phosphogluconate dehydrogenase C-terminal domain-like"/>
    <property type="match status" value="1"/>
</dbReference>
<dbReference type="InterPro" id="IPR008927">
    <property type="entry name" value="6-PGluconate_DH-like_C_sf"/>
</dbReference>
<dbReference type="GO" id="GO:0051287">
    <property type="term" value="F:NAD binding"/>
    <property type="evidence" value="ECO:0007669"/>
    <property type="project" value="InterPro"/>
</dbReference>
<dbReference type="InterPro" id="IPR029154">
    <property type="entry name" value="HIBADH-like_NADP-bd"/>
</dbReference>
<keyword evidence="2" id="KW-0520">NAD</keyword>
<dbReference type="GO" id="GO:0050661">
    <property type="term" value="F:NADP binding"/>
    <property type="evidence" value="ECO:0007669"/>
    <property type="project" value="InterPro"/>
</dbReference>
<dbReference type="InterPro" id="IPR036291">
    <property type="entry name" value="NAD(P)-bd_dom_sf"/>
</dbReference>
<evidence type="ECO:0000259" key="4">
    <source>
        <dbReference type="Pfam" id="PF03446"/>
    </source>
</evidence>
<dbReference type="EMBL" id="AP026866">
    <property type="protein sequence ID" value="BDS04987.1"/>
    <property type="molecule type" value="Genomic_DNA"/>
</dbReference>
<dbReference type="PANTHER" id="PTHR43580:SF2">
    <property type="entry name" value="CYTOKINE-LIKE NUCLEAR FACTOR N-PAC"/>
    <property type="match status" value="1"/>
</dbReference>
<organism evidence="6">
    <name type="scientific">Oceaniferula spumae</name>
    <dbReference type="NCBI Taxonomy" id="2979115"/>
    <lineage>
        <taxon>Bacteria</taxon>
        <taxon>Pseudomonadati</taxon>
        <taxon>Verrucomicrobiota</taxon>
        <taxon>Verrucomicrobiia</taxon>
        <taxon>Verrucomicrobiales</taxon>
        <taxon>Verrucomicrobiaceae</taxon>
        <taxon>Oceaniferula</taxon>
    </lineage>
</organism>
<evidence type="ECO:0000256" key="1">
    <source>
        <dbReference type="ARBA" id="ARBA00023002"/>
    </source>
</evidence>
<dbReference type="Gene3D" id="3.40.50.720">
    <property type="entry name" value="NAD(P)-binding Rossmann-like Domain"/>
    <property type="match status" value="1"/>
</dbReference>
<protein>
    <submittedName>
        <fullName evidence="6">2-hydroxy-3-oxopropionate reductase</fullName>
    </submittedName>
</protein>
<dbReference type="Gene3D" id="1.10.1040.10">
    <property type="entry name" value="N-(1-d-carboxylethyl)-l-norvaline Dehydrogenase, domain 2"/>
    <property type="match status" value="1"/>
</dbReference>
<keyword evidence="1" id="KW-0560">Oxidoreductase</keyword>
<evidence type="ECO:0000256" key="2">
    <source>
        <dbReference type="ARBA" id="ARBA00023027"/>
    </source>
</evidence>
<name>A0AAT9FG84_9BACT</name>
<accession>A0AAT9FG84</accession>
<evidence type="ECO:0000313" key="6">
    <source>
        <dbReference type="EMBL" id="BDS04987.1"/>
    </source>
</evidence>
<sequence length="286" mass="30261">MSSETDSSLPTVAVFGLGIIGSRCADQLLNQGYHVKTWNRTPKERADSESDPISAAEGADYLAFYLKDGIALREVFSSIQNQLKPSQTVLNHSTVDLETTKWLAEQCEEIGCSFLDAPFTGSKVAAGQGALVYYVGGDSEVLESARQVLEITSKEIKPLGPVGSATVVKIATNLISASTVQALAEALAITNAYGIQPEVLTESVASNASGSVLASMKLPTMAIGDYDTHFSLENMLKDSRFALQLAGDAGLETPGIQATSAAMEAQCKKGHAHLDFSALFKAYDTA</sequence>
<reference evidence="6" key="1">
    <citation type="submission" date="2024-07" db="EMBL/GenBank/DDBJ databases">
        <title>Complete genome sequence of Verrucomicrobiaceae bacterium NT6N.</title>
        <authorList>
            <person name="Huang C."/>
            <person name="Takami H."/>
            <person name="Hamasaki K."/>
        </authorList>
    </citation>
    <scope>NUCLEOTIDE SEQUENCE</scope>
    <source>
        <strain evidence="6">NT6N</strain>
    </source>
</reference>
<dbReference type="InterPro" id="IPR006115">
    <property type="entry name" value="6PGDH_NADP-bd"/>
</dbReference>
<dbReference type="PANTHER" id="PTHR43580">
    <property type="entry name" value="OXIDOREDUCTASE GLYR1-RELATED"/>
    <property type="match status" value="1"/>
</dbReference>
<dbReference type="GO" id="GO:0016491">
    <property type="term" value="F:oxidoreductase activity"/>
    <property type="evidence" value="ECO:0007669"/>
    <property type="project" value="UniProtKB-KW"/>
</dbReference>
<gene>
    <name evidence="6" type="ORF">NT6N_00270</name>
</gene>
<feature type="active site" evidence="3">
    <location>
        <position position="169"/>
    </location>
</feature>
<dbReference type="PIRSF" id="PIRSF000103">
    <property type="entry name" value="HIBADH"/>
    <property type="match status" value="1"/>
</dbReference>
<dbReference type="InterPro" id="IPR015815">
    <property type="entry name" value="HIBADH-related"/>
</dbReference>